<feature type="binding site" evidence="10">
    <location>
        <position position="475"/>
    </location>
    <ligand>
        <name>Mn(2+)</name>
        <dbReference type="ChEBI" id="CHEBI:29035"/>
    </ligand>
</feature>
<evidence type="ECO:0000256" key="7">
    <source>
        <dbReference type="ARBA" id="ARBA00023136"/>
    </source>
</evidence>
<dbReference type="InterPro" id="IPR012160">
    <property type="entry name" value="LtaS-like"/>
</dbReference>
<evidence type="ECO:0000256" key="1">
    <source>
        <dbReference type="ARBA" id="ARBA00004651"/>
    </source>
</evidence>
<dbReference type="SUPFAM" id="SSF53649">
    <property type="entry name" value="Alkaline phosphatase-like"/>
    <property type="match status" value="1"/>
</dbReference>
<dbReference type="CDD" id="cd16015">
    <property type="entry name" value="LTA_synthase"/>
    <property type="match status" value="1"/>
</dbReference>
<dbReference type="GeneID" id="66300573"/>
<dbReference type="GO" id="GO:0005886">
    <property type="term" value="C:plasma membrane"/>
    <property type="evidence" value="ECO:0007669"/>
    <property type="project" value="UniProtKB-SubCell"/>
</dbReference>
<evidence type="ECO:0000256" key="4">
    <source>
        <dbReference type="ARBA" id="ARBA00022475"/>
    </source>
</evidence>
<keyword evidence="9" id="KW-0479">Metal-binding</keyword>
<dbReference type="AlphaFoldDB" id="A0A1U6JRE3"/>
<evidence type="ECO:0000259" key="12">
    <source>
        <dbReference type="Pfam" id="PF00884"/>
    </source>
</evidence>
<feature type="transmembrane region" description="Helical" evidence="11">
    <location>
        <begin position="124"/>
        <end position="142"/>
    </location>
</feature>
<protein>
    <submittedName>
        <fullName evidence="13">Putative Sulfatase</fullName>
    </submittedName>
</protein>
<dbReference type="STRING" id="1351755.CCH01_25760"/>
<evidence type="ECO:0000256" key="2">
    <source>
        <dbReference type="ARBA" id="ARBA00004936"/>
    </source>
</evidence>
<keyword evidence="14" id="KW-1185">Reference proteome</keyword>
<keyword evidence="5 11" id="KW-0812">Transmembrane</keyword>
<evidence type="ECO:0000256" key="10">
    <source>
        <dbReference type="PIRSR" id="PIRSR005091-3"/>
    </source>
</evidence>
<keyword evidence="6 11" id="KW-1133">Transmembrane helix</keyword>
<dbReference type="Gene3D" id="3.40.720.10">
    <property type="entry name" value="Alkaline Phosphatase, subunit A"/>
    <property type="match status" value="1"/>
</dbReference>
<dbReference type="EMBL" id="LT799839">
    <property type="protein sequence ID" value="SLK22855.1"/>
    <property type="molecule type" value="Genomic_DNA"/>
</dbReference>
<proteinExistence type="inferred from homology"/>
<feature type="transmembrane region" description="Helical" evidence="11">
    <location>
        <begin position="52"/>
        <end position="70"/>
    </location>
</feature>
<dbReference type="InterPro" id="IPR017850">
    <property type="entry name" value="Alkaline_phosphatase_core_sf"/>
</dbReference>
<feature type="active site" evidence="8">
    <location>
        <position position="301"/>
    </location>
</feature>
<feature type="transmembrane region" description="Helical" evidence="11">
    <location>
        <begin position="77"/>
        <end position="96"/>
    </location>
</feature>
<dbReference type="Pfam" id="PF00884">
    <property type="entry name" value="Sulfatase"/>
    <property type="match status" value="1"/>
</dbReference>
<feature type="transmembrane region" description="Helical" evidence="11">
    <location>
        <begin position="154"/>
        <end position="172"/>
    </location>
</feature>
<dbReference type="RefSeq" id="WP_079481703.1">
    <property type="nucleotide sequence ID" value="NZ_CBML010000010.1"/>
</dbReference>
<keyword evidence="4" id="KW-1003">Cell membrane</keyword>
<feature type="transmembrane region" description="Helical" evidence="11">
    <location>
        <begin position="14"/>
        <end position="37"/>
    </location>
</feature>
<evidence type="ECO:0000256" key="3">
    <source>
        <dbReference type="ARBA" id="ARBA00009983"/>
    </source>
</evidence>
<organism evidence="13 14">
    <name type="scientific">Clostridium chauvoei JF4335</name>
    <dbReference type="NCBI Taxonomy" id="1351755"/>
    <lineage>
        <taxon>Bacteria</taxon>
        <taxon>Bacillati</taxon>
        <taxon>Bacillota</taxon>
        <taxon>Clostridia</taxon>
        <taxon>Eubacteriales</taxon>
        <taxon>Clostridiaceae</taxon>
        <taxon>Clostridium</taxon>
    </lineage>
</organism>
<evidence type="ECO:0000256" key="8">
    <source>
        <dbReference type="PIRSR" id="PIRSR005091-1"/>
    </source>
</evidence>
<comment type="similarity">
    <text evidence="3">Belongs to the LTA synthase family.</text>
</comment>
<feature type="binding site" evidence="10">
    <location>
        <position position="259"/>
    </location>
    <ligand>
        <name>Mn(2+)</name>
        <dbReference type="ChEBI" id="CHEBI:29035"/>
    </ligand>
</feature>
<dbReference type="Gene3D" id="3.30.1120.170">
    <property type="match status" value="1"/>
</dbReference>
<dbReference type="InterPro" id="IPR050448">
    <property type="entry name" value="OpgB/LTA_synthase_biosynth"/>
</dbReference>
<dbReference type="GO" id="GO:0046872">
    <property type="term" value="F:metal ion binding"/>
    <property type="evidence" value="ECO:0007669"/>
    <property type="project" value="UniProtKB-KW"/>
</dbReference>
<dbReference type="Proteomes" id="UP000190476">
    <property type="component" value="Chromosome I"/>
</dbReference>
<feature type="domain" description="Sulfatase N-terminal" evidence="12">
    <location>
        <begin position="251"/>
        <end position="537"/>
    </location>
</feature>
<reference evidence="14" key="1">
    <citation type="submission" date="2017-03" db="EMBL/GenBank/DDBJ databases">
        <authorList>
            <person name="Falquet L."/>
            <person name="Falquet L."/>
        </authorList>
    </citation>
    <scope>NUCLEOTIDE SEQUENCE [LARGE SCALE GENOMIC DNA]</scope>
</reference>
<dbReference type="PANTHER" id="PTHR47371:SF3">
    <property type="entry name" value="PHOSPHOGLYCEROL TRANSFERASE I"/>
    <property type="match status" value="1"/>
</dbReference>
<evidence type="ECO:0000256" key="6">
    <source>
        <dbReference type="ARBA" id="ARBA00022989"/>
    </source>
</evidence>
<dbReference type="InterPro" id="IPR000917">
    <property type="entry name" value="Sulfatase_N"/>
</dbReference>
<feature type="binding site" evidence="10">
    <location>
        <position position="476"/>
    </location>
    <ligand>
        <name>Mn(2+)</name>
        <dbReference type="ChEBI" id="CHEBI:29035"/>
    </ligand>
</feature>
<name>A0A1U6JRE3_9CLOT</name>
<comment type="subcellular location">
    <subcellularLocation>
        <location evidence="1">Cell membrane</location>
        <topology evidence="1">Multi-pass membrane protein</topology>
    </subcellularLocation>
</comment>
<evidence type="ECO:0000256" key="9">
    <source>
        <dbReference type="PIRSR" id="PIRSR005091-2"/>
    </source>
</evidence>
<keyword evidence="7 11" id="KW-0472">Membrane</keyword>
<dbReference type="PIRSF" id="PIRSF005091">
    <property type="entry name" value="Mmb_sulf_HI1246"/>
    <property type="match status" value="1"/>
</dbReference>
<keyword evidence="9" id="KW-0464">Manganese</keyword>
<feature type="binding site" evidence="9">
    <location>
        <position position="415"/>
    </location>
    <ligand>
        <name>substrate</name>
    </ligand>
</feature>
<evidence type="ECO:0000313" key="14">
    <source>
        <dbReference type="Proteomes" id="UP000190476"/>
    </source>
</evidence>
<evidence type="ECO:0000313" key="13">
    <source>
        <dbReference type="EMBL" id="SLK22855.1"/>
    </source>
</evidence>
<evidence type="ECO:0000256" key="11">
    <source>
        <dbReference type="SAM" id="Phobius"/>
    </source>
</evidence>
<accession>A0A1U6JRE3</accession>
<sequence length="602" mass="69781">MKKEIAENFCKQSLINLVFFIILSIKTIIFMSLIWSYNGLSLKKFELNKELILAYMLMIIIIIVPSLYFKGKGALKYLITIDILYSILLVADIVYFRATRNFLGFRNIFFNELTDPAKAFKLKFILIDLIFLIDLPLAVLALKLKSIKVTRRFIVIPTVIIFISFITVYNVHQEVDILDNTKINFMDIQWNPAETTKNTLPLGFHVFEGINTFKKVTNKPNEQDFKKVDNWLKWNNENLPANEYKAMAEGKNVIFVQFESLENFVINKKVYGQEITPNINRLIKEGLYFSNIYEQNNGGNSVDCDFMVNTSVLPLGDSITFLTHPEGKYPSLPRILKKEGYDLSTAHVVSSSDYNWAENHVNALGFENVWDNSKFNIKEKVGGYYSDREYLEQYTEKLTELKEPFYSMVATASSHGPFETQDEFKYLNLPKELNENRLGEYFQSIHYTDVQIGMFVEKLEALGLLDNTVIVLYGDHGGVHKYYSSMIENAPLEGDFWKEDTEQIPFVIYSKGVKPNVVDKNGGQVDIMPTVLYLLGIDYENLMGRNLLNTNRNATIMNNREHNKVIKGEPQNEEERIRLEEAYDIGEIIIKNRYYEKRDFVE</sequence>
<dbReference type="OrthoDB" id="5901192at2"/>
<gene>
    <name evidence="13" type="ORF">CCH01_25760</name>
</gene>
<comment type="pathway">
    <text evidence="2">Cell wall biogenesis; lipoteichoic acid biosynthesis.</text>
</comment>
<dbReference type="PANTHER" id="PTHR47371">
    <property type="entry name" value="LIPOTEICHOIC ACID SYNTHASE"/>
    <property type="match status" value="1"/>
</dbReference>
<evidence type="ECO:0000256" key="5">
    <source>
        <dbReference type="ARBA" id="ARBA00022692"/>
    </source>
</evidence>